<protein>
    <recommendedName>
        <fullName evidence="4">FAR1 domain-containing protein</fullName>
    </recommendedName>
</protein>
<gene>
    <name evidence="2" type="ORF">BDV95DRAFT_581875</name>
</gene>
<proteinExistence type="predicted"/>
<name>A0A7C8M4B4_9PLEO</name>
<reference evidence="2 3" key="1">
    <citation type="submission" date="2020-01" db="EMBL/GenBank/DDBJ databases">
        <authorList>
            <consortium name="DOE Joint Genome Institute"/>
            <person name="Haridas S."/>
            <person name="Albert R."/>
            <person name="Binder M."/>
            <person name="Bloem J."/>
            <person name="Labutti K."/>
            <person name="Salamov A."/>
            <person name="Andreopoulos B."/>
            <person name="Baker S.E."/>
            <person name="Barry K."/>
            <person name="Bills G."/>
            <person name="Bluhm B.H."/>
            <person name="Cannon C."/>
            <person name="Castanera R."/>
            <person name="Culley D.E."/>
            <person name="Daum C."/>
            <person name="Ezra D."/>
            <person name="Gonzalez J.B."/>
            <person name="Henrissat B."/>
            <person name="Kuo A."/>
            <person name="Liang C."/>
            <person name="Lipzen A."/>
            <person name="Lutzoni F."/>
            <person name="Magnuson J."/>
            <person name="Mondo S."/>
            <person name="Nolan M."/>
            <person name="Ohm R."/>
            <person name="Pangilinan J."/>
            <person name="Park H.-J.H."/>
            <person name="Ramirez L."/>
            <person name="Alfaro M."/>
            <person name="Sun H."/>
            <person name="Tritt A."/>
            <person name="Yoshinaga Y."/>
            <person name="Zwiers L.-H.L."/>
            <person name="Turgeon B.G."/>
            <person name="Goodwin S.B."/>
            <person name="Spatafora J.W."/>
            <person name="Crous P.W."/>
            <person name="Grigoriev I.V."/>
        </authorList>
    </citation>
    <scope>NUCLEOTIDE SEQUENCE [LARGE SCALE GENOMIC DNA]</scope>
    <source>
        <strain evidence="2 3">CBS 611.86</strain>
    </source>
</reference>
<dbReference type="EMBL" id="JAADJZ010000023">
    <property type="protein sequence ID" value="KAF2867301.1"/>
    <property type="molecule type" value="Genomic_DNA"/>
</dbReference>
<sequence>MAPKSEDIEPGLPVAFNPDAPDDLYHPEVSLPEFLPNLNQDYHEVVKLLNQELSSKRYGVTIRKTKQRGGKKRLTPEIVGVDLRCACGRKFSKRGSGARDTSTRMKTSGDPCLWRGYLEKELHKEEWKWRVHVINPCHNHAPSQSLALPQFRQVDNFARGVI</sequence>
<feature type="region of interest" description="Disordered" evidence="1">
    <location>
        <begin position="1"/>
        <end position="20"/>
    </location>
</feature>
<evidence type="ECO:0008006" key="4">
    <source>
        <dbReference type="Google" id="ProtNLM"/>
    </source>
</evidence>
<dbReference type="Proteomes" id="UP000481861">
    <property type="component" value="Unassembled WGS sequence"/>
</dbReference>
<keyword evidence="3" id="KW-1185">Reference proteome</keyword>
<evidence type="ECO:0000313" key="2">
    <source>
        <dbReference type="EMBL" id="KAF2867301.1"/>
    </source>
</evidence>
<comment type="caution">
    <text evidence="2">The sequence shown here is derived from an EMBL/GenBank/DDBJ whole genome shotgun (WGS) entry which is preliminary data.</text>
</comment>
<evidence type="ECO:0000256" key="1">
    <source>
        <dbReference type="SAM" id="MobiDB-lite"/>
    </source>
</evidence>
<accession>A0A7C8M4B4</accession>
<organism evidence="2 3">
    <name type="scientific">Massariosphaeria phaeospora</name>
    <dbReference type="NCBI Taxonomy" id="100035"/>
    <lineage>
        <taxon>Eukaryota</taxon>
        <taxon>Fungi</taxon>
        <taxon>Dikarya</taxon>
        <taxon>Ascomycota</taxon>
        <taxon>Pezizomycotina</taxon>
        <taxon>Dothideomycetes</taxon>
        <taxon>Pleosporomycetidae</taxon>
        <taxon>Pleosporales</taxon>
        <taxon>Pleosporales incertae sedis</taxon>
        <taxon>Massariosphaeria</taxon>
    </lineage>
</organism>
<evidence type="ECO:0000313" key="3">
    <source>
        <dbReference type="Proteomes" id="UP000481861"/>
    </source>
</evidence>
<dbReference type="AlphaFoldDB" id="A0A7C8M4B4"/>